<dbReference type="Proteomes" id="UP000324632">
    <property type="component" value="Chromosome 5"/>
</dbReference>
<feature type="region of interest" description="Disordered" evidence="1">
    <location>
        <begin position="113"/>
        <end position="153"/>
    </location>
</feature>
<evidence type="ECO:0000313" key="2">
    <source>
        <dbReference type="EMBL" id="KAA0721127.1"/>
    </source>
</evidence>
<gene>
    <name evidence="2" type="ORF">E1301_Tti001863</name>
</gene>
<reference evidence="2 3" key="1">
    <citation type="journal article" date="2019" name="Mol. Ecol. Resour.">
        <title>Chromosome-level genome assembly of Triplophysa tibetana, a fish adapted to the harsh high-altitude environment of the Tibetan Plateau.</title>
        <authorList>
            <person name="Yang X."/>
            <person name="Liu H."/>
            <person name="Ma Z."/>
            <person name="Zou Y."/>
            <person name="Zou M."/>
            <person name="Mao Y."/>
            <person name="Li X."/>
            <person name="Wang H."/>
            <person name="Chen T."/>
            <person name="Wang W."/>
            <person name="Yang R."/>
        </authorList>
    </citation>
    <scope>NUCLEOTIDE SEQUENCE [LARGE SCALE GENOMIC DNA]</scope>
    <source>
        <strain evidence="2">TTIB1903HZAU</strain>
        <tissue evidence="2">Muscle</tissue>
    </source>
</reference>
<evidence type="ECO:0000313" key="3">
    <source>
        <dbReference type="Proteomes" id="UP000324632"/>
    </source>
</evidence>
<evidence type="ECO:0000256" key="1">
    <source>
        <dbReference type="SAM" id="MobiDB-lite"/>
    </source>
</evidence>
<organism evidence="2 3">
    <name type="scientific">Triplophysa tibetana</name>
    <dbReference type="NCBI Taxonomy" id="1572043"/>
    <lineage>
        <taxon>Eukaryota</taxon>
        <taxon>Metazoa</taxon>
        <taxon>Chordata</taxon>
        <taxon>Craniata</taxon>
        <taxon>Vertebrata</taxon>
        <taxon>Euteleostomi</taxon>
        <taxon>Actinopterygii</taxon>
        <taxon>Neopterygii</taxon>
        <taxon>Teleostei</taxon>
        <taxon>Ostariophysi</taxon>
        <taxon>Cypriniformes</taxon>
        <taxon>Nemacheilidae</taxon>
        <taxon>Triplophysa</taxon>
    </lineage>
</organism>
<feature type="region of interest" description="Disordered" evidence="1">
    <location>
        <begin position="39"/>
        <end position="58"/>
    </location>
</feature>
<sequence>MVIDGVQTRISSSYDHINLPPTSLTSLYKPVIFRSCRNDTSRKDRTAHRSGPRREGPDYAVNIRARLSGKTQVISLELYRAAGGLRGRGGGIGCQLIASLRGDYALIEKTTDNYGSQDGSARERLPNRHGGRVGPGLIITTETDPPPSPQKPF</sequence>
<accession>A0A5A9PK69</accession>
<comment type="caution">
    <text evidence="2">The sequence shown here is derived from an EMBL/GenBank/DDBJ whole genome shotgun (WGS) entry which is preliminary data.</text>
</comment>
<proteinExistence type="predicted"/>
<keyword evidence="3" id="KW-1185">Reference proteome</keyword>
<feature type="compositionally biased region" description="Pro residues" evidence="1">
    <location>
        <begin position="144"/>
        <end position="153"/>
    </location>
</feature>
<name>A0A5A9PK69_9TELE</name>
<protein>
    <submittedName>
        <fullName evidence="2">Uncharacterized protein</fullName>
    </submittedName>
</protein>
<dbReference type="AlphaFoldDB" id="A0A5A9PK69"/>
<dbReference type="EMBL" id="SOYY01000005">
    <property type="protein sequence ID" value="KAA0721127.1"/>
    <property type="molecule type" value="Genomic_DNA"/>
</dbReference>